<sequence>MNFIKDNILHLRQHSFIKNVATLQMGSFTGSIIQAGIGIVIARLLQPELFGVYSLAIGLASMTSLVLGMGIQEAVSSLLGRAYVQKDKPEMENILGFMLKITFLAALIVIVVSIFLPNISSRLYGNSLIGIYAAIIAVAAILSSFLFTLTYSSFQVSGKIKSLAVLMLSDQSLRHSLSLVLVIVGFGVAGAISGQLTGAVIIFITSAVLFNNFTKREPLFPGLRGLVLAANRINIKKYLGFTLWVALDRNMGNVFMALPVILTGIYVSASEVSYFKLAFGYTNLALSLLGPISILLNVEFPKLQFQDNEKLRANFIRVSLYSLLLSIVLTSAAAIASPIVFKILYGESYLPSINYVFGLIIYGALYGIGVGLGPMWRAINKVKVSIIINSLVMVGGIPLGLWLIENYGLSGSVIMVTIWFTISHLISFVYLIKKLNQKVVQ</sequence>
<evidence type="ECO:0000256" key="3">
    <source>
        <dbReference type="ARBA" id="ARBA00022692"/>
    </source>
</evidence>
<dbReference type="InterPro" id="IPR050833">
    <property type="entry name" value="Poly_Biosynth_Transport"/>
</dbReference>
<evidence type="ECO:0000313" key="8">
    <source>
        <dbReference type="Proteomes" id="UP000033918"/>
    </source>
</evidence>
<feature type="transmembrane region" description="Helical" evidence="6">
    <location>
        <begin position="353"/>
        <end position="372"/>
    </location>
</feature>
<feature type="transmembrane region" description="Helical" evidence="6">
    <location>
        <begin position="251"/>
        <end position="269"/>
    </location>
</feature>
<evidence type="ECO:0000256" key="4">
    <source>
        <dbReference type="ARBA" id="ARBA00022989"/>
    </source>
</evidence>
<comment type="subcellular location">
    <subcellularLocation>
        <location evidence="1">Cell membrane</location>
        <topology evidence="1">Multi-pass membrane protein</topology>
    </subcellularLocation>
</comment>
<evidence type="ECO:0008006" key="9">
    <source>
        <dbReference type="Google" id="ProtNLM"/>
    </source>
</evidence>
<feature type="transmembrane region" description="Helical" evidence="6">
    <location>
        <begin position="384"/>
        <end position="404"/>
    </location>
</feature>
<dbReference type="PANTHER" id="PTHR30250:SF11">
    <property type="entry name" value="O-ANTIGEN TRANSPORTER-RELATED"/>
    <property type="match status" value="1"/>
</dbReference>
<feature type="transmembrane region" description="Helical" evidence="6">
    <location>
        <begin position="93"/>
        <end position="116"/>
    </location>
</feature>
<proteinExistence type="predicted"/>
<evidence type="ECO:0000256" key="6">
    <source>
        <dbReference type="SAM" id="Phobius"/>
    </source>
</evidence>
<dbReference type="Pfam" id="PF13440">
    <property type="entry name" value="Polysacc_synt_3"/>
    <property type="match status" value="1"/>
</dbReference>
<evidence type="ECO:0000256" key="2">
    <source>
        <dbReference type="ARBA" id="ARBA00022475"/>
    </source>
</evidence>
<dbReference type="EMBL" id="LCAK01000004">
    <property type="protein sequence ID" value="KKR88693.1"/>
    <property type="molecule type" value="Genomic_DNA"/>
</dbReference>
<feature type="transmembrane region" description="Helical" evidence="6">
    <location>
        <begin position="410"/>
        <end position="432"/>
    </location>
</feature>
<organism evidence="7 8">
    <name type="scientific">Candidatus Wolfebacteria bacterium GW2011_GWB1_41_12</name>
    <dbReference type="NCBI Taxonomy" id="1619006"/>
    <lineage>
        <taxon>Bacteria</taxon>
        <taxon>Candidatus Wolfeibacteriota</taxon>
    </lineage>
</organism>
<dbReference type="PANTHER" id="PTHR30250">
    <property type="entry name" value="PST FAMILY PREDICTED COLANIC ACID TRANSPORTER"/>
    <property type="match status" value="1"/>
</dbReference>
<accession>A0A0G0UIS3</accession>
<keyword evidence="3 6" id="KW-0812">Transmembrane</keyword>
<dbReference type="Proteomes" id="UP000033918">
    <property type="component" value="Unassembled WGS sequence"/>
</dbReference>
<comment type="caution">
    <text evidence="7">The sequence shown here is derived from an EMBL/GenBank/DDBJ whole genome shotgun (WGS) entry which is preliminary data.</text>
</comment>
<evidence type="ECO:0000256" key="1">
    <source>
        <dbReference type="ARBA" id="ARBA00004651"/>
    </source>
</evidence>
<feature type="transmembrane region" description="Helical" evidence="6">
    <location>
        <begin position="128"/>
        <end position="151"/>
    </location>
</feature>
<feature type="transmembrane region" description="Helical" evidence="6">
    <location>
        <begin position="172"/>
        <end position="192"/>
    </location>
</feature>
<reference evidence="7 8" key="1">
    <citation type="journal article" date="2015" name="Nature">
        <title>rRNA introns, odd ribosomes, and small enigmatic genomes across a large radiation of phyla.</title>
        <authorList>
            <person name="Brown C.T."/>
            <person name="Hug L.A."/>
            <person name="Thomas B.C."/>
            <person name="Sharon I."/>
            <person name="Castelle C.J."/>
            <person name="Singh A."/>
            <person name="Wilkins M.J."/>
            <person name="Williams K.H."/>
            <person name="Banfield J.F."/>
        </authorList>
    </citation>
    <scope>NUCLEOTIDE SEQUENCE [LARGE SCALE GENOMIC DNA]</scope>
</reference>
<keyword evidence="4 6" id="KW-1133">Transmembrane helix</keyword>
<keyword evidence="2" id="KW-1003">Cell membrane</keyword>
<keyword evidence="5 6" id="KW-0472">Membrane</keyword>
<feature type="transmembrane region" description="Helical" evidence="6">
    <location>
        <begin position="21"/>
        <end position="44"/>
    </location>
</feature>
<feature type="transmembrane region" description="Helical" evidence="6">
    <location>
        <begin position="275"/>
        <end position="298"/>
    </location>
</feature>
<feature type="transmembrane region" description="Helical" evidence="6">
    <location>
        <begin position="50"/>
        <end position="72"/>
    </location>
</feature>
<evidence type="ECO:0000313" key="7">
    <source>
        <dbReference type="EMBL" id="KKR88693.1"/>
    </source>
</evidence>
<protein>
    <recommendedName>
        <fullName evidence="9">Polysaccharide biosynthesis protein</fullName>
    </recommendedName>
</protein>
<feature type="transmembrane region" description="Helical" evidence="6">
    <location>
        <begin position="318"/>
        <end position="341"/>
    </location>
</feature>
<gene>
    <name evidence="7" type="ORF">UU38_C0004G0055</name>
</gene>
<dbReference type="GO" id="GO:0005886">
    <property type="term" value="C:plasma membrane"/>
    <property type="evidence" value="ECO:0007669"/>
    <property type="project" value="UniProtKB-SubCell"/>
</dbReference>
<name>A0A0G0UIS3_9BACT</name>
<dbReference type="AlphaFoldDB" id="A0A0G0UIS3"/>
<evidence type="ECO:0000256" key="5">
    <source>
        <dbReference type="ARBA" id="ARBA00023136"/>
    </source>
</evidence>